<accession>A0ACC2V1E9</accession>
<keyword evidence="2" id="KW-1185">Reference proteome</keyword>
<dbReference type="Proteomes" id="UP001241377">
    <property type="component" value="Unassembled WGS sequence"/>
</dbReference>
<reference evidence="1" key="1">
    <citation type="submission" date="2023-04" db="EMBL/GenBank/DDBJ databases">
        <title>Draft Genome sequencing of Naganishia species isolated from polar environments using Oxford Nanopore Technology.</title>
        <authorList>
            <person name="Leo P."/>
            <person name="Venkateswaran K."/>
        </authorList>
    </citation>
    <scope>NUCLEOTIDE SEQUENCE</scope>
    <source>
        <strain evidence="1">MNA-CCFEE 5261</strain>
    </source>
</reference>
<protein>
    <submittedName>
        <fullName evidence="1">Uncharacterized protein</fullName>
    </submittedName>
</protein>
<dbReference type="EMBL" id="JASBWR010000135">
    <property type="protein sequence ID" value="KAJ9092501.1"/>
    <property type="molecule type" value="Genomic_DNA"/>
</dbReference>
<proteinExistence type="predicted"/>
<gene>
    <name evidence="1" type="ORF">QFC19_008714</name>
</gene>
<evidence type="ECO:0000313" key="1">
    <source>
        <dbReference type="EMBL" id="KAJ9092501.1"/>
    </source>
</evidence>
<sequence>MMRHIQRRIGPSLSSLPSNRTLCARLHAVFIVPFQQPVLYTRSFSSRHNGFRPSIGPSVSIPALIATDCRATPSPVSKPGCPGSGDRKRNYAQEALRGQEEENQSEPTPVRTFERYLPKTYAPRIPITKSRTVNESEIAELQRSKGKVPEAEGKESREDGAVDKKARWKTSGQSARKPPAKQGTAKDARLQITKPSFPSRKNIPENVKSNVNGSSVHLQDSIISKTDNRSVSGEGVLPDAVDHDDSTEVEIFPFHSLGKEQLSKGPALTLSASEDAYLDATSDFNFADDFVEIDQEDLMRHLQGVEEYAPAQNEAIKQGIKDVGGRPAWGTKGNPLKGDLDPLEVDMMGIDKLAGGEEQSSFFMDIELEEARYAVREGSERIPGIKQPPHDLAEMNDDVDSLRTPPKKTRFRSRPAKAEGGQVPQKELSISQTRLQAVKSMLRSISAEEDDARYGMDGDGNPSYSRFQWWRRATSRHAASFYDAKKVTVQRKALPIHKLSSKDYWYKPLERYTENFIPLIEAEQAHEEKVIRERLDTMAVEKLATEGYCLTDLSARPDKASQAGRPTYTFAFAGRGGSRRFAWNRFNPGTSVIISPAGEKAKPVKRDQSKGGKGSTAYNTGSVVSKTFGSVKVSFDEPLNEAELSNTWRLDIWTSDIVLRRAKEALSTLHYNPVAIDRHGVPQPEVVSTTETGEVTELAKPSIPITQQILPGTALRRVLLDDFIPPDAPFSKPAHLNGPGFFADNELIQSWCRRQLVDRREPIEVEGDPDIALNTSQKRAIATMLSSNISLIQGPPGTGKTRTIIEMLRLLKVHWEVPQAILVSAYTNAACDNLAEGMSKRGLKVLRYGSKSRIREDLHELTLDQHLDRHPDKNRLHWLKDQTFKLSKGR</sequence>
<comment type="caution">
    <text evidence="1">The sequence shown here is derived from an EMBL/GenBank/DDBJ whole genome shotgun (WGS) entry which is preliminary data.</text>
</comment>
<organism evidence="1 2">
    <name type="scientific">Naganishia cerealis</name>
    <dbReference type="NCBI Taxonomy" id="610337"/>
    <lineage>
        <taxon>Eukaryota</taxon>
        <taxon>Fungi</taxon>
        <taxon>Dikarya</taxon>
        <taxon>Basidiomycota</taxon>
        <taxon>Agaricomycotina</taxon>
        <taxon>Tremellomycetes</taxon>
        <taxon>Filobasidiales</taxon>
        <taxon>Filobasidiaceae</taxon>
        <taxon>Naganishia</taxon>
    </lineage>
</organism>
<name>A0ACC2V1E9_9TREE</name>
<evidence type="ECO:0000313" key="2">
    <source>
        <dbReference type="Proteomes" id="UP001241377"/>
    </source>
</evidence>